<dbReference type="OrthoDB" id="8781114at2"/>
<dbReference type="RefSeq" id="WP_012072947.1">
    <property type="nucleotide sequence ID" value="NC_009655.1"/>
</dbReference>
<evidence type="ECO:0000313" key="2">
    <source>
        <dbReference type="Proteomes" id="UP000001114"/>
    </source>
</evidence>
<dbReference type="Proteomes" id="UP000001114">
    <property type="component" value="Chromosome"/>
</dbReference>
<dbReference type="KEGG" id="asu:Asuc_1208"/>
<gene>
    <name evidence="1" type="ordered locus">Asuc_1208</name>
</gene>
<sequence length="164" mass="19096">MGKFILDACCGSRMFHFDKNNPLVLFADNRSFEGTPCDGRLLKIDPDVIHDFTSMPYPDKSFKLVIFDPPPLIKGGDKAWLIQKYGRLEEDWRTQLKRGFDECMRVLDDFGTLVFKWNETQIPVREVLKVLSAQPVIGHRSGKANNTHWMLFFKLDQENVREMK</sequence>
<dbReference type="GO" id="GO:0008168">
    <property type="term" value="F:methyltransferase activity"/>
    <property type="evidence" value="ECO:0007669"/>
    <property type="project" value="UniProtKB-KW"/>
</dbReference>
<accession>A6VNM3</accession>
<dbReference type="InterPro" id="IPR029063">
    <property type="entry name" value="SAM-dependent_MTases_sf"/>
</dbReference>
<keyword evidence="1" id="KW-0489">Methyltransferase</keyword>
<protein>
    <submittedName>
        <fullName evidence="1">Putative methyltransferase</fullName>
    </submittedName>
</protein>
<dbReference type="HOGENOM" id="CLU_114151_0_0_6"/>
<dbReference type="SUPFAM" id="SSF53335">
    <property type="entry name" value="S-adenosyl-L-methionine-dependent methyltransferases"/>
    <property type="match status" value="1"/>
</dbReference>
<proteinExistence type="predicted"/>
<name>A6VNM3_ACTSZ</name>
<dbReference type="STRING" id="339671.Asuc_1208"/>
<keyword evidence="2" id="KW-1185">Reference proteome</keyword>
<reference evidence="2" key="1">
    <citation type="journal article" date="2010" name="BMC Genomics">
        <title>A genomic perspective on the potential of Actinobacillus succinogenes for industrial succinate production.</title>
        <authorList>
            <person name="McKinlay J.B."/>
            <person name="Laivenieks M."/>
            <person name="Schindler B.D."/>
            <person name="McKinlay A.A."/>
            <person name="Siddaramappa S."/>
            <person name="Challacombe J.F."/>
            <person name="Lowry S.R."/>
            <person name="Clum A."/>
            <person name="Lapidus A.L."/>
            <person name="Burkhart K.B."/>
            <person name="Harkins V."/>
            <person name="Vieille C."/>
        </authorList>
    </citation>
    <scope>NUCLEOTIDE SEQUENCE [LARGE SCALE GENOMIC DNA]</scope>
    <source>
        <strain evidence="2">ATCC 55618 / DSM 22257 / CCUG 43843 / 130Z</strain>
    </source>
</reference>
<dbReference type="AlphaFoldDB" id="A6VNM3"/>
<keyword evidence="1" id="KW-0808">Transferase</keyword>
<dbReference type="GO" id="GO:0032259">
    <property type="term" value="P:methylation"/>
    <property type="evidence" value="ECO:0007669"/>
    <property type="project" value="UniProtKB-KW"/>
</dbReference>
<evidence type="ECO:0000313" key="1">
    <source>
        <dbReference type="EMBL" id="ABR74570.1"/>
    </source>
</evidence>
<organism evidence="1 2">
    <name type="scientific">Actinobacillus succinogenes (strain ATCC 55618 / DSM 22257 / CCUG 43843 / 130Z)</name>
    <dbReference type="NCBI Taxonomy" id="339671"/>
    <lineage>
        <taxon>Bacteria</taxon>
        <taxon>Pseudomonadati</taxon>
        <taxon>Pseudomonadota</taxon>
        <taxon>Gammaproteobacteria</taxon>
        <taxon>Pasteurellales</taxon>
        <taxon>Pasteurellaceae</taxon>
        <taxon>Actinobacillus</taxon>
    </lineage>
</organism>
<dbReference type="EMBL" id="CP000746">
    <property type="protein sequence ID" value="ABR74570.1"/>
    <property type="molecule type" value="Genomic_DNA"/>
</dbReference>
<dbReference type="eggNOG" id="COG1092">
    <property type="taxonomic scope" value="Bacteria"/>
</dbReference>